<gene>
    <name evidence="2" type="ORF">WHR41_01687</name>
</gene>
<feature type="compositionally biased region" description="Acidic residues" evidence="1">
    <location>
        <begin position="205"/>
        <end position="215"/>
    </location>
</feature>
<feature type="region of interest" description="Disordered" evidence="1">
    <location>
        <begin position="1"/>
        <end position="45"/>
    </location>
</feature>
<dbReference type="PANTHER" id="PTHR37781:SF1">
    <property type="entry name" value="ADR380WP"/>
    <property type="match status" value="1"/>
</dbReference>
<accession>A0AB34L0X6</accession>
<dbReference type="InterPro" id="IPR031349">
    <property type="entry name" value="Tfb6"/>
</dbReference>
<organism evidence="2 3">
    <name type="scientific">Cladosporium halotolerans</name>
    <dbReference type="NCBI Taxonomy" id="1052096"/>
    <lineage>
        <taxon>Eukaryota</taxon>
        <taxon>Fungi</taxon>
        <taxon>Dikarya</taxon>
        <taxon>Ascomycota</taxon>
        <taxon>Pezizomycotina</taxon>
        <taxon>Dothideomycetes</taxon>
        <taxon>Dothideomycetidae</taxon>
        <taxon>Cladosporiales</taxon>
        <taxon>Cladosporiaceae</taxon>
        <taxon>Cladosporium</taxon>
    </lineage>
</organism>
<keyword evidence="3" id="KW-1185">Reference proteome</keyword>
<dbReference type="EMBL" id="JAAQHG020000004">
    <property type="protein sequence ID" value="KAL1589490.1"/>
    <property type="molecule type" value="Genomic_DNA"/>
</dbReference>
<evidence type="ECO:0000313" key="2">
    <source>
        <dbReference type="EMBL" id="KAL1589490.1"/>
    </source>
</evidence>
<evidence type="ECO:0000313" key="3">
    <source>
        <dbReference type="Proteomes" id="UP000803884"/>
    </source>
</evidence>
<dbReference type="Pfam" id="PF17110">
    <property type="entry name" value="TFB6"/>
    <property type="match status" value="1"/>
</dbReference>
<dbReference type="Proteomes" id="UP000803884">
    <property type="component" value="Unassembled WGS sequence"/>
</dbReference>
<feature type="compositionally biased region" description="Acidic residues" evidence="1">
    <location>
        <begin position="223"/>
        <end position="234"/>
    </location>
</feature>
<protein>
    <submittedName>
        <fullName evidence="2">Uncharacterized protein</fullName>
    </submittedName>
</protein>
<evidence type="ECO:0000256" key="1">
    <source>
        <dbReference type="SAM" id="MobiDB-lite"/>
    </source>
</evidence>
<feature type="region of interest" description="Disordered" evidence="1">
    <location>
        <begin position="196"/>
        <end position="248"/>
    </location>
</feature>
<name>A0AB34L0X6_9PEZI</name>
<dbReference type="RefSeq" id="XP_069232595.1">
    <property type="nucleotide sequence ID" value="XM_069370293.1"/>
</dbReference>
<dbReference type="AlphaFoldDB" id="A0AB34L0X6"/>
<dbReference type="GeneID" id="96003131"/>
<proteinExistence type="predicted"/>
<dbReference type="GO" id="GO:0005675">
    <property type="term" value="C:transcription factor TFIIH holo complex"/>
    <property type="evidence" value="ECO:0007669"/>
    <property type="project" value="TreeGrafter"/>
</dbReference>
<reference evidence="2 3" key="1">
    <citation type="journal article" date="2020" name="Microbiol. Resour. Announc.">
        <title>Draft Genome Sequence of a Cladosporium Species Isolated from the Mesophotic Ascidian Didemnum maculosum.</title>
        <authorList>
            <person name="Gioti A."/>
            <person name="Siaperas R."/>
            <person name="Nikolaivits E."/>
            <person name="Le Goff G."/>
            <person name="Ouazzani J."/>
            <person name="Kotoulas G."/>
            <person name="Topakas E."/>
        </authorList>
    </citation>
    <scope>NUCLEOTIDE SEQUENCE [LARGE SCALE GENOMIC DNA]</scope>
    <source>
        <strain evidence="2 3">TM138-S3</strain>
    </source>
</reference>
<comment type="caution">
    <text evidence="2">The sequence shown here is derived from an EMBL/GenBank/DDBJ whole genome shotgun (WGS) entry which is preliminary data.</text>
</comment>
<dbReference type="PANTHER" id="PTHR37781">
    <property type="entry name" value="TFIIH COMPLEX SUBUNIT"/>
    <property type="match status" value="1"/>
</dbReference>
<sequence>MSSPPQAQAGGFLSPPPSSVTSSVTNAHAELPHPRSTPLKPGGNKESAFIRYVDDRILHIQRRFAKRETPSTNGEDAEKDAAAIWDSVKGYKSMREACKDLENLVGVVWVSGTPGLQIPYLINLALLMTTVIAGMPANPKQLFRLLAKLDHAFASLLQGKDVESGERLPGFENRRGVSGTEKVRIRSLVERTRRSVMDSLKSGEMEEADASDEEDAGSKMETDREDDLEGELILEGDGPYASGQEEESWEMQIARVYDRTMVELGDSLDTPNIGIVTEGRT</sequence>